<protein>
    <submittedName>
        <fullName evidence="2">Unnamed protein product</fullName>
    </submittedName>
</protein>
<dbReference type="AlphaFoldDB" id="A0A9W6WMP2"/>
<evidence type="ECO:0000313" key="3">
    <source>
        <dbReference type="Proteomes" id="UP001165063"/>
    </source>
</evidence>
<reference evidence="2" key="1">
    <citation type="submission" date="2023-04" db="EMBL/GenBank/DDBJ databases">
        <title>Ambrosiozyma monospora NBRC 1965.</title>
        <authorList>
            <person name="Ichikawa N."/>
            <person name="Sato H."/>
            <person name="Tonouchi N."/>
        </authorList>
    </citation>
    <scope>NUCLEOTIDE SEQUENCE</scope>
    <source>
        <strain evidence="2">NBRC 1965</strain>
    </source>
</reference>
<sequence>MNLHSNYHSNIDEFSANAFHYTRNFSPSPSPSPSGSGTQLGTGGGIGVTKDDYLGPETKGKVTTTILFTGSGSGSGSGTGIGSCSYYLPGCYDCGDGYDTGKYDDCDGLFSGLADGVDDYDQFASLGRAFAFGGGVGAIC</sequence>
<proteinExistence type="predicted"/>
<feature type="compositionally biased region" description="Gly residues" evidence="1">
    <location>
        <begin position="38"/>
        <end position="47"/>
    </location>
</feature>
<accession>A0A9W6WMP2</accession>
<dbReference type="Proteomes" id="UP001165063">
    <property type="component" value="Unassembled WGS sequence"/>
</dbReference>
<evidence type="ECO:0000313" key="2">
    <source>
        <dbReference type="EMBL" id="GME83836.1"/>
    </source>
</evidence>
<keyword evidence="3" id="KW-1185">Reference proteome</keyword>
<gene>
    <name evidence="2" type="ORF">Amon01_001012000</name>
</gene>
<dbReference type="EMBL" id="BSXU01016798">
    <property type="protein sequence ID" value="GME83836.1"/>
    <property type="molecule type" value="Genomic_DNA"/>
</dbReference>
<evidence type="ECO:0000256" key="1">
    <source>
        <dbReference type="SAM" id="MobiDB-lite"/>
    </source>
</evidence>
<feature type="region of interest" description="Disordered" evidence="1">
    <location>
        <begin position="25"/>
        <end position="53"/>
    </location>
</feature>
<comment type="caution">
    <text evidence="2">The sequence shown here is derived from an EMBL/GenBank/DDBJ whole genome shotgun (WGS) entry which is preliminary data.</text>
</comment>
<name>A0A9W6WMP2_AMBMO</name>
<organism evidence="2 3">
    <name type="scientific">Ambrosiozyma monospora</name>
    <name type="common">Yeast</name>
    <name type="synonym">Endomycopsis monosporus</name>
    <dbReference type="NCBI Taxonomy" id="43982"/>
    <lineage>
        <taxon>Eukaryota</taxon>
        <taxon>Fungi</taxon>
        <taxon>Dikarya</taxon>
        <taxon>Ascomycota</taxon>
        <taxon>Saccharomycotina</taxon>
        <taxon>Pichiomycetes</taxon>
        <taxon>Pichiales</taxon>
        <taxon>Pichiaceae</taxon>
        <taxon>Ambrosiozyma</taxon>
    </lineage>
</organism>